<feature type="region of interest" description="Disordered" evidence="1">
    <location>
        <begin position="169"/>
        <end position="198"/>
    </location>
</feature>
<reference evidence="2 3" key="1">
    <citation type="journal article" date="2012" name="Genome Biol.">
        <title>Genome and low-iron response of an oceanic diatom adapted to chronic iron limitation.</title>
        <authorList>
            <person name="Lommer M."/>
            <person name="Specht M."/>
            <person name="Roy A.S."/>
            <person name="Kraemer L."/>
            <person name="Andreson R."/>
            <person name="Gutowska M.A."/>
            <person name="Wolf J."/>
            <person name="Bergner S.V."/>
            <person name="Schilhabel M.B."/>
            <person name="Klostermeier U.C."/>
            <person name="Beiko R.G."/>
            <person name="Rosenstiel P."/>
            <person name="Hippler M."/>
            <person name="Laroche J."/>
        </authorList>
    </citation>
    <scope>NUCLEOTIDE SEQUENCE [LARGE SCALE GENOMIC DNA]</scope>
    <source>
        <strain evidence="2 3">CCMP1005</strain>
    </source>
</reference>
<gene>
    <name evidence="2" type="ORF">THAOC_28821</name>
</gene>
<sequence length="214" mass="21987">MASYVVRRPYVPDLEGQDVDPDGRPVWTSLDSASDPKVYAGGASSDDPTSLVVAAYVEADGSVFVLSGACDARHGRPDDVGGEGDGGGAADVEWTSFDDVEGMDRALGRVTYIDVEGNERDYWLDSIYEEALATRESYCTSLVSAAFALKEVAGGLVGDAVGGLGPGGYMQQSQQQPAAVGGGLGPSGYTQQPPSPAPACLRHVAPAAAAAGLR</sequence>
<evidence type="ECO:0000313" key="3">
    <source>
        <dbReference type="Proteomes" id="UP000266841"/>
    </source>
</evidence>
<keyword evidence="3" id="KW-1185">Reference proteome</keyword>
<dbReference type="AlphaFoldDB" id="K0RZ72"/>
<name>K0RZ72_THAOC</name>
<evidence type="ECO:0000313" key="2">
    <source>
        <dbReference type="EMBL" id="EJK51957.1"/>
    </source>
</evidence>
<dbReference type="OrthoDB" id="49528at2759"/>
<dbReference type="EMBL" id="AGNL01040692">
    <property type="protein sequence ID" value="EJK51957.1"/>
    <property type="molecule type" value="Genomic_DNA"/>
</dbReference>
<comment type="caution">
    <text evidence="2">The sequence shown here is derived from an EMBL/GenBank/DDBJ whole genome shotgun (WGS) entry which is preliminary data.</text>
</comment>
<organism evidence="2 3">
    <name type="scientific">Thalassiosira oceanica</name>
    <name type="common">Marine diatom</name>
    <dbReference type="NCBI Taxonomy" id="159749"/>
    <lineage>
        <taxon>Eukaryota</taxon>
        <taxon>Sar</taxon>
        <taxon>Stramenopiles</taxon>
        <taxon>Ochrophyta</taxon>
        <taxon>Bacillariophyta</taxon>
        <taxon>Coscinodiscophyceae</taxon>
        <taxon>Thalassiosirophycidae</taxon>
        <taxon>Thalassiosirales</taxon>
        <taxon>Thalassiosiraceae</taxon>
        <taxon>Thalassiosira</taxon>
    </lineage>
</organism>
<feature type="non-terminal residue" evidence="2">
    <location>
        <position position="214"/>
    </location>
</feature>
<accession>K0RZ72</accession>
<evidence type="ECO:0000256" key="1">
    <source>
        <dbReference type="SAM" id="MobiDB-lite"/>
    </source>
</evidence>
<protein>
    <submittedName>
        <fullName evidence="2">Uncharacterized protein</fullName>
    </submittedName>
</protein>
<dbReference type="eggNOG" id="ENOG502ST1U">
    <property type="taxonomic scope" value="Eukaryota"/>
</dbReference>
<dbReference type="Proteomes" id="UP000266841">
    <property type="component" value="Unassembled WGS sequence"/>
</dbReference>
<proteinExistence type="predicted"/>